<keyword evidence="2" id="KW-1185">Reference proteome</keyword>
<sequence length="274" mass="30524">MRKAGDQRKEQAQDGGSDLNVISRKHVQLLETHDPTVEVVKLDNPIESRAVGGTLLIPINVIDVRVTLNTAAGPRALSHATQTMMTLLTNKRVFPVEAIVGTKEVLLRPVCRKAVLAQSYTSVRRCGRINNKDGVRHDPQRIEALRAMPLPTTAGEFVEGSARALNDASLPCPSKTTLSGEGCVNLCLGFHFLQVKAWDPAIPIHEQHHELLISLNWSIIKKEYYPIIHACDKLETYYYAASFFIVLRSSKHHFLVLTKQGTLESRSWKSVTMV</sequence>
<protein>
    <submittedName>
        <fullName evidence="1">Uncharacterized protein</fullName>
    </submittedName>
</protein>
<name>A0A2P4X548_9STRA</name>
<accession>A0A2P4X548</accession>
<dbReference type="EMBL" id="NCKW01016840">
    <property type="protein sequence ID" value="POM60673.1"/>
    <property type="molecule type" value="Genomic_DNA"/>
</dbReference>
<organism evidence="1 2">
    <name type="scientific">Phytophthora palmivora</name>
    <dbReference type="NCBI Taxonomy" id="4796"/>
    <lineage>
        <taxon>Eukaryota</taxon>
        <taxon>Sar</taxon>
        <taxon>Stramenopiles</taxon>
        <taxon>Oomycota</taxon>
        <taxon>Peronosporomycetes</taxon>
        <taxon>Peronosporales</taxon>
        <taxon>Peronosporaceae</taxon>
        <taxon>Phytophthora</taxon>
    </lineage>
</organism>
<gene>
    <name evidence="1" type="ORF">PHPALM_30448</name>
</gene>
<comment type="caution">
    <text evidence="1">The sequence shown here is derived from an EMBL/GenBank/DDBJ whole genome shotgun (WGS) entry which is preliminary data.</text>
</comment>
<dbReference type="Proteomes" id="UP000237271">
    <property type="component" value="Unassembled WGS sequence"/>
</dbReference>
<reference evidence="1 2" key="1">
    <citation type="journal article" date="2017" name="Genome Biol. Evol.">
        <title>Phytophthora megakarya and P. palmivora, closely related causal agents of cacao black pod rot, underwent increases in genome sizes and gene numbers by different mechanisms.</title>
        <authorList>
            <person name="Ali S.S."/>
            <person name="Shao J."/>
            <person name="Lary D.J."/>
            <person name="Kronmiller B."/>
            <person name="Shen D."/>
            <person name="Strem M.D."/>
            <person name="Amoako-Attah I."/>
            <person name="Akrofi A.Y."/>
            <person name="Begoude B.A."/>
            <person name="Ten Hoopen G.M."/>
            <person name="Coulibaly K."/>
            <person name="Kebe B.I."/>
            <person name="Melnick R.L."/>
            <person name="Guiltinan M.J."/>
            <person name="Tyler B.M."/>
            <person name="Meinhardt L.W."/>
            <person name="Bailey B.A."/>
        </authorList>
    </citation>
    <scope>NUCLEOTIDE SEQUENCE [LARGE SCALE GENOMIC DNA]</scope>
    <source>
        <strain evidence="2">sbr112.9</strain>
    </source>
</reference>
<dbReference type="AlphaFoldDB" id="A0A2P4X548"/>
<evidence type="ECO:0000313" key="1">
    <source>
        <dbReference type="EMBL" id="POM60673.1"/>
    </source>
</evidence>
<evidence type="ECO:0000313" key="2">
    <source>
        <dbReference type="Proteomes" id="UP000237271"/>
    </source>
</evidence>
<proteinExistence type="predicted"/>